<evidence type="ECO:0000313" key="4">
    <source>
        <dbReference type="EMBL" id="HAG4612930.1"/>
    </source>
</evidence>
<name>A0A763UUI6_SALER</name>
<dbReference type="AlphaFoldDB" id="A0A763UUI6"/>
<dbReference type="InterPro" id="IPR023220">
    <property type="entry name" value="T4SS_VirB5-domain"/>
</dbReference>
<dbReference type="EMBL" id="DAAYKR010000016">
    <property type="protein sequence ID" value="HAG4612930.1"/>
    <property type="molecule type" value="Genomic_DNA"/>
</dbReference>
<reference evidence="4" key="1">
    <citation type="journal article" date="2018" name="Genome Biol.">
        <title>SKESA: strategic k-mer extension for scrupulous assemblies.</title>
        <authorList>
            <person name="Souvorov A."/>
            <person name="Agarwala R."/>
            <person name="Lipman D.J."/>
        </authorList>
    </citation>
    <scope>NUCLEOTIDE SEQUENCE</scope>
    <source>
        <strain evidence="4">MA.CCC_P6</strain>
    </source>
</reference>
<dbReference type="SUPFAM" id="SSF101082">
    <property type="entry name" value="Typo IV secretion system protein TraC"/>
    <property type="match status" value="1"/>
</dbReference>
<dbReference type="InterPro" id="IPR014158">
    <property type="entry name" value="T4SS_VirB5"/>
</dbReference>
<protein>
    <submittedName>
        <fullName evidence="4">Conjugal transfer protein TrbJ</fullName>
    </submittedName>
</protein>
<feature type="region of interest" description="Disordered" evidence="2">
    <location>
        <begin position="189"/>
        <end position="209"/>
    </location>
</feature>
<feature type="compositionally biased region" description="Polar residues" evidence="2">
    <location>
        <begin position="199"/>
        <end position="209"/>
    </location>
</feature>
<gene>
    <name evidence="4" type="ORF">G8549_004543</name>
</gene>
<feature type="signal peptide" evidence="3">
    <location>
        <begin position="1"/>
        <end position="18"/>
    </location>
</feature>
<proteinExistence type="predicted"/>
<comment type="caution">
    <text evidence="4">The sequence shown here is derived from an EMBL/GenBank/DDBJ whole genome shotgun (WGS) entry which is preliminary data.</text>
</comment>
<feature type="chain" id="PRO_5028214034" evidence="3">
    <location>
        <begin position="19"/>
        <end position="209"/>
    </location>
</feature>
<accession>A0A763UUI6</accession>
<keyword evidence="1" id="KW-0175">Coiled coil</keyword>
<evidence type="ECO:0000256" key="1">
    <source>
        <dbReference type="SAM" id="Coils"/>
    </source>
</evidence>
<dbReference type="Gene3D" id="1.20.58.430">
    <property type="entry name" value="Type IV secretion system, VirB5-domain"/>
    <property type="match status" value="1"/>
</dbReference>
<reference evidence="4" key="2">
    <citation type="submission" date="2020-02" db="EMBL/GenBank/DDBJ databases">
        <authorList>
            <consortium name="NCBI Pathogen Detection Project"/>
        </authorList>
    </citation>
    <scope>NUCLEOTIDE SEQUENCE</scope>
    <source>
        <strain evidence="4">MA.CCC_P6</strain>
    </source>
</reference>
<dbReference type="Pfam" id="PF07996">
    <property type="entry name" value="T4SS"/>
    <property type="match status" value="1"/>
</dbReference>
<feature type="coiled-coil region" evidence="1">
    <location>
        <begin position="33"/>
        <end position="64"/>
    </location>
</feature>
<organism evidence="4">
    <name type="scientific">Salmonella enterica</name>
    <name type="common">Salmonella choleraesuis</name>
    <dbReference type="NCBI Taxonomy" id="28901"/>
    <lineage>
        <taxon>Bacteria</taxon>
        <taxon>Pseudomonadati</taxon>
        <taxon>Pseudomonadota</taxon>
        <taxon>Gammaproteobacteria</taxon>
        <taxon>Enterobacterales</taxon>
        <taxon>Enterobacteriaceae</taxon>
        <taxon>Salmonella</taxon>
    </lineage>
</organism>
<sequence>MKKSILAVLMAVTINSYASGIPVVDVASIAKTVEEGVNRAKEAANQLSQLKDQYEQSIKYAEAQKERLEGFTDFRSGFDSASSYMKDSLSNITDSAKSDLSGLRGKYELSSNDSATQARYDALLQKIKFYDDFNTSMRDRANRITNLQSAFSSADTPQKKADLANQLNTEQMTLDMQIKQYDIAERQMEASEKARQEQVSKQFRSQILK</sequence>
<keyword evidence="3" id="KW-0732">Signal</keyword>
<evidence type="ECO:0000256" key="2">
    <source>
        <dbReference type="SAM" id="MobiDB-lite"/>
    </source>
</evidence>
<evidence type="ECO:0000256" key="3">
    <source>
        <dbReference type="SAM" id="SignalP"/>
    </source>
</evidence>
<feature type="compositionally biased region" description="Basic and acidic residues" evidence="2">
    <location>
        <begin position="189"/>
        <end position="198"/>
    </location>
</feature>